<feature type="compositionally biased region" description="Low complexity" evidence="1">
    <location>
        <begin position="268"/>
        <end position="282"/>
    </location>
</feature>
<sequence length="282" mass="29621">MRRRTSSSANTPRPTRPLQAGAVVWAGALAAAAFGLTLASAQPPAEGFAKSSGGTTTPSATSSPKAVPTTKPLWSELSAEQQHALKPLNVHWNTLNVGQKRKWLALSRNFESMSADDQNTLHSRMIEWAALSNQQRVQARLNFAEVKRIPPDERKAKWEQYQALSEEEKRKLAERAPAKPRGAAVPVRPVSSQRLVPVPAVTPGGQHTPRILLTPPPAPASAPATLMVASPPERTSPSATPAVIVAPAAPAAPLSSSTASPPVPPEAQVPAPAASDTPAPAP</sequence>
<name>A0A679IXY9_VARPD</name>
<evidence type="ECO:0000313" key="2">
    <source>
        <dbReference type="EMBL" id="CAA2105742.1"/>
    </source>
</evidence>
<dbReference type="InterPro" id="IPR021455">
    <property type="entry name" value="DUF3106"/>
</dbReference>
<gene>
    <name evidence="2" type="ORF">VVAX_03407</name>
</gene>
<reference evidence="2" key="1">
    <citation type="submission" date="2019-12" db="EMBL/GenBank/DDBJ databases">
        <authorList>
            <person name="Cremers G."/>
        </authorList>
    </citation>
    <scope>NUCLEOTIDE SEQUENCE</scope>
    <source>
        <strain evidence="2">Vvax</strain>
    </source>
</reference>
<organism evidence="2">
    <name type="scientific">Variovorax paradoxus</name>
    <dbReference type="NCBI Taxonomy" id="34073"/>
    <lineage>
        <taxon>Bacteria</taxon>
        <taxon>Pseudomonadati</taxon>
        <taxon>Pseudomonadota</taxon>
        <taxon>Betaproteobacteria</taxon>
        <taxon>Burkholderiales</taxon>
        <taxon>Comamonadaceae</taxon>
        <taxon>Variovorax</taxon>
    </lineage>
</organism>
<protein>
    <recommendedName>
        <fullName evidence="3">DUF3106 domain-containing protein</fullName>
    </recommendedName>
</protein>
<feature type="region of interest" description="Disordered" evidence="1">
    <location>
        <begin position="44"/>
        <end position="70"/>
    </location>
</feature>
<dbReference type="EMBL" id="LR743507">
    <property type="protein sequence ID" value="CAA2105742.1"/>
    <property type="molecule type" value="Genomic_DNA"/>
</dbReference>
<accession>A0A679IXY9</accession>
<feature type="compositionally biased region" description="Low complexity" evidence="1">
    <location>
        <begin position="236"/>
        <end position="260"/>
    </location>
</feature>
<proteinExistence type="predicted"/>
<evidence type="ECO:0000256" key="1">
    <source>
        <dbReference type="SAM" id="MobiDB-lite"/>
    </source>
</evidence>
<feature type="compositionally biased region" description="Low complexity" evidence="1">
    <location>
        <begin position="49"/>
        <end position="70"/>
    </location>
</feature>
<feature type="region of interest" description="Disordered" evidence="1">
    <location>
        <begin position="215"/>
        <end position="282"/>
    </location>
</feature>
<dbReference type="AlphaFoldDB" id="A0A679IXY9"/>
<dbReference type="RefSeq" id="WP_339090990.1">
    <property type="nucleotide sequence ID" value="NZ_LR743507.1"/>
</dbReference>
<dbReference type="Pfam" id="PF11304">
    <property type="entry name" value="DUF3106"/>
    <property type="match status" value="1"/>
</dbReference>
<evidence type="ECO:0008006" key="3">
    <source>
        <dbReference type="Google" id="ProtNLM"/>
    </source>
</evidence>